<keyword evidence="2" id="KW-1185">Reference proteome</keyword>
<protein>
    <submittedName>
        <fullName evidence="1">Uncharacterized protein</fullName>
    </submittedName>
</protein>
<evidence type="ECO:0000313" key="1">
    <source>
        <dbReference type="EMBL" id="MBW8268280.1"/>
    </source>
</evidence>
<dbReference type="RefSeq" id="WP_220115787.1">
    <property type="nucleotide sequence ID" value="NZ_JAHZUY010000003.1"/>
</dbReference>
<proteinExistence type="predicted"/>
<reference evidence="1 2" key="1">
    <citation type="submission" date="2021-08" db="EMBL/GenBank/DDBJ databases">
        <title>Caldovatus sediminis gen. nov., sp. nov., a moderately thermophilic bacterium isolated from a hot spring.</title>
        <authorList>
            <person name="Hu C.-J."/>
            <person name="Li W.-J."/>
            <person name="Xian W.-D."/>
        </authorList>
    </citation>
    <scope>NUCLEOTIDE SEQUENCE [LARGE SCALE GENOMIC DNA]</scope>
    <source>
        <strain evidence="1 2">SYSU G05006</strain>
    </source>
</reference>
<organism evidence="1 2">
    <name type="scientific">Caldovatus aquaticus</name>
    <dbReference type="NCBI Taxonomy" id="2865671"/>
    <lineage>
        <taxon>Bacteria</taxon>
        <taxon>Pseudomonadati</taxon>
        <taxon>Pseudomonadota</taxon>
        <taxon>Alphaproteobacteria</taxon>
        <taxon>Acetobacterales</taxon>
        <taxon>Roseomonadaceae</taxon>
        <taxon>Caldovatus</taxon>
    </lineage>
</organism>
<comment type="caution">
    <text evidence="1">The sequence shown here is derived from an EMBL/GenBank/DDBJ whole genome shotgun (WGS) entry which is preliminary data.</text>
</comment>
<sequence length="108" mass="11004">MGKIASGQPDLARRVATGSFTGTGAGAWMEVGGSAFNVVLSGTFVATVVGEYSFDGGVTAVPATTRDGAEFSVAAPGAWTGEQPEPGVLFRLRCASFTSGTVAWRISR</sequence>
<name>A0ABS7EY46_9PROT</name>
<gene>
    <name evidence="1" type="ORF">K1J50_02150</name>
</gene>
<accession>A0ABS7EY46</accession>
<dbReference type="Proteomes" id="UP001519924">
    <property type="component" value="Unassembled WGS sequence"/>
</dbReference>
<evidence type="ECO:0000313" key="2">
    <source>
        <dbReference type="Proteomes" id="UP001519924"/>
    </source>
</evidence>
<dbReference type="EMBL" id="JAHZUY010000003">
    <property type="protein sequence ID" value="MBW8268280.1"/>
    <property type="molecule type" value="Genomic_DNA"/>
</dbReference>